<dbReference type="InterPro" id="IPR018028">
    <property type="entry name" value="Catalase"/>
</dbReference>
<dbReference type="PANTHER" id="PTHR11465">
    <property type="entry name" value="CATALASE"/>
    <property type="match status" value="1"/>
</dbReference>
<dbReference type="Proteomes" id="UP001382455">
    <property type="component" value="Unassembled WGS sequence"/>
</dbReference>
<evidence type="ECO:0000259" key="8">
    <source>
        <dbReference type="Pfam" id="PF00199"/>
    </source>
</evidence>
<gene>
    <name evidence="9" type="ORF">WAE96_16760</name>
</gene>
<evidence type="ECO:0000313" key="10">
    <source>
        <dbReference type="Proteomes" id="UP001382455"/>
    </source>
</evidence>
<dbReference type="PANTHER" id="PTHR11465:SF9">
    <property type="entry name" value="CATALASE"/>
    <property type="match status" value="1"/>
</dbReference>
<dbReference type="SUPFAM" id="SSF56634">
    <property type="entry name" value="Heme-dependent catalase-like"/>
    <property type="match status" value="1"/>
</dbReference>
<keyword evidence="4 7" id="KW-0479">Metal-binding</keyword>
<dbReference type="Gene3D" id="1.20.1280.120">
    <property type="match status" value="1"/>
</dbReference>
<feature type="domain" description="Catalase core" evidence="8">
    <location>
        <begin position="44"/>
        <end position="210"/>
    </location>
</feature>
<keyword evidence="3 7" id="KW-0349">Heme</keyword>
<keyword evidence="6 7" id="KW-0408">Iron</keyword>
<dbReference type="PIRSF" id="PIRSF000296">
    <property type="entry name" value="SrpA"/>
    <property type="match status" value="1"/>
</dbReference>
<keyword evidence="2 7" id="KW-0575">Peroxidase</keyword>
<comment type="cofactor">
    <cofactor evidence="7">
        <name>heme</name>
        <dbReference type="ChEBI" id="CHEBI:30413"/>
    </cofactor>
</comment>
<organism evidence="9 10">
    <name type="scientific">Pseudoalteromonas spongiae</name>
    <dbReference type="NCBI Taxonomy" id="298657"/>
    <lineage>
        <taxon>Bacteria</taxon>
        <taxon>Pseudomonadati</taxon>
        <taxon>Pseudomonadota</taxon>
        <taxon>Gammaproteobacteria</taxon>
        <taxon>Alteromonadales</taxon>
        <taxon>Pseudoalteromonadaceae</taxon>
        <taxon>Pseudoalteromonas</taxon>
    </lineage>
</organism>
<dbReference type="Pfam" id="PF00199">
    <property type="entry name" value="Catalase"/>
    <property type="match status" value="1"/>
</dbReference>
<evidence type="ECO:0000256" key="3">
    <source>
        <dbReference type="ARBA" id="ARBA00022617"/>
    </source>
</evidence>
<accession>A0ABU8EWK3</accession>
<dbReference type="GO" id="GO:0004601">
    <property type="term" value="F:peroxidase activity"/>
    <property type="evidence" value="ECO:0007669"/>
    <property type="project" value="UniProtKB-KW"/>
</dbReference>
<protein>
    <recommendedName>
        <fullName evidence="7">Catalase-related peroxidase</fullName>
        <ecNumber evidence="7">1.11.1.-</ecNumber>
    </recommendedName>
</protein>
<dbReference type="Gene3D" id="2.40.180.10">
    <property type="entry name" value="Catalase core domain"/>
    <property type="match status" value="1"/>
</dbReference>
<keyword evidence="10" id="KW-1185">Reference proteome</keyword>
<comment type="function">
    <text evidence="7">Has an organic peroxide-dependent peroxidase activity.</text>
</comment>
<evidence type="ECO:0000313" key="9">
    <source>
        <dbReference type="EMBL" id="MEI4551328.1"/>
    </source>
</evidence>
<keyword evidence="5 7" id="KW-0560">Oxidoreductase</keyword>
<evidence type="ECO:0000256" key="5">
    <source>
        <dbReference type="ARBA" id="ARBA00023002"/>
    </source>
</evidence>
<dbReference type="InterPro" id="IPR024168">
    <property type="entry name" value="Catalase_SrpA-type_pred"/>
</dbReference>
<dbReference type="InterPro" id="IPR020835">
    <property type="entry name" value="Catalase_sf"/>
</dbReference>
<name>A0ABU8EWK3_9GAMM</name>
<comment type="similarity">
    <text evidence="1 7">Belongs to the catalase family.</text>
</comment>
<dbReference type="CDD" id="cd08153">
    <property type="entry name" value="srpA_like"/>
    <property type="match status" value="1"/>
</dbReference>
<dbReference type="RefSeq" id="WP_336436320.1">
    <property type="nucleotide sequence ID" value="NZ_JBAWKS010000002.1"/>
</dbReference>
<sequence length="322" mass="35473">MKTLIQFLSWSGLVLSANLVAQEKVTAQQFVDLQEGNKPFAGFRRAHAKGACITGEFVSNGALAPYTKATLFEAGTTAFVGRFSIAGSNPTAPDLKAPVRSLALSFNLSNTEQWRVAMNTPPAMAVTNAHDFYQQIVAIKQGPDAIKAFFKEHPESKDFLNWKASYTPSSSFALEQYNSINAFYLIDNQNNKQAVRWHVMPRDNTPNTLTNSDNALFDELSSRLANGAVSFNWVFTLASNDDDETNPAVIWPSSREQVSAGVLKIKTIDTSEDARCHDINFDPLTLPTGIAATQDPILNARSAAYAESYRRRAKEKLLEALQ</sequence>
<comment type="caution">
    <text evidence="9">The sequence shown here is derived from an EMBL/GenBank/DDBJ whole genome shotgun (WGS) entry which is preliminary data.</text>
</comment>
<reference evidence="9 10" key="1">
    <citation type="submission" date="2023-12" db="EMBL/GenBank/DDBJ databases">
        <title>Friends and Foes: Symbiotic and Algicidal bacterial influence on Karenia brevis blooms.</title>
        <authorList>
            <person name="Fei C."/>
            <person name="Mohamed A.R."/>
            <person name="Booker A."/>
            <person name="Arshad M."/>
            <person name="Klass S."/>
            <person name="Ahn S."/>
            <person name="Gilbert P.M."/>
            <person name="Heil C.A."/>
            <person name="Martinez J.M."/>
            <person name="Amin S.A."/>
        </authorList>
    </citation>
    <scope>NUCLEOTIDE SEQUENCE [LARGE SCALE GENOMIC DNA]</scope>
    <source>
        <strain evidence="9 10">CE15</strain>
    </source>
</reference>
<dbReference type="InterPro" id="IPR011614">
    <property type="entry name" value="Catalase_core"/>
</dbReference>
<evidence type="ECO:0000256" key="7">
    <source>
        <dbReference type="PIRNR" id="PIRNR000296"/>
    </source>
</evidence>
<evidence type="ECO:0000256" key="2">
    <source>
        <dbReference type="ARBA" id="ARBA00022559"/>
    </source>
</evidence>
<dbReference type="EC" id="1.11.1.-" evidence="7"/>
<dbReference type="PROSITE" id="PS51402">
    <property type="entry name" value="CATALASE_3"/>
    <property type="match status" value="1"/>
</dbReference>
<proteinExistence type="inferred from homology"/>
<evidence type="ECO:0000256" key="6">
    <source>
        <dbReference type="ARBA" id="ARBA00023004"/>
    </source>
</evidence>
<evidence type="ECO:0000256" key="1">
    <source>
        <dbReference type="ARBA" id="ARBA00005329"/>
    </source>
</evidence>
<dbReference type="EMBL" id="JBAWKS010000002">
    <property type="protein sequence ID" value="MEI4551328.1"/>
    <property type="molecule type" value="Genomic_DNA"/>
</dbReference>
<evidence type="ECO:0000256" key="4">
    <source>
        <dbReference type="ARBA" id="ARBA00022723"/>
    </source>
</evidence>